<dbReference type="Proteomes" id="UP000663844">
    <property type="component" value="Unassembled WGS sequence"/>
</dbReference>
<feature type="non-terminal residue" evidence="1">
    <location>
        <position position="88"/>
    </location>
</feature>
<name>A0A820QPN1_9BILA</name>
<feature type="non-terminal residue" evidence="1">
    <location>
        <position position="1"/>
    </location>
</feature>
<organism evidence="1 2">
    <name type="scientific">Adineta steineri</name>
    <dbReference type="NCBI Taxonomy" id="433720"/>
    <lineage>
        <taxon>Eukaryota</taxon>
        <taxon>Metazoa</taxon>
        <taxon>Spiralia</taxon>
        <taxon>Gnathifera</taxon>
        <taxon>Rotifera</taxon>
        <taxon>Eurotatoria</taxon>
        <taxon>Bdelloidea</taxon>
        <taxon>Adinetida</taxon>
        <taxon>Adinetidae</taxon>
        <taxon>Adineta</taxon>
    </lineage>
</organism>
<sequence>RILKIIREVSVRIIHGKNEGSDISLTLQAVLNDRATMSTMNDDEYENPDDNLQLKKKQQVQADLTESMPINSIESEVSMQILKPELMD</sequence>
<reference evidence="1" key="1">
    <citation type="submission" date="2021-02" db="EMBL/GenBank/DDBJ databases">
        <authorList>
            <person name="Nowell W R."/>
        </authorList>
    </citation>
    <scope>NUCLEOTIDE SEQUENCE</scope>
</reference>
<gene>
    <name evidence="1" type="ORF">OXD698_LOCUS52711</name>
</gene>
<comment type="caution">
    <text evidence="1">The sequence shown here is derived from an EMBL/GenBank/DDBJ whole genome shotgun (WGS) entry which is preliminary data.</text>
</comment>
<evidence type="ECO:0000313" key="1">
    <source>
        <dbReference type="EMBL" id="CAF4422247.1"/>
    </source>
</evidence>
<accession>A0A820QPN1</accession>
<dbReference type="EMBL" id="CAJOAZ010029045">
    <property type="protein sequence ID" value="CAF4422247.1"/>
    <property type="molecule type" value="Genomic_DNA"/>
</dbReference>
<proteinExistence type="predicted"/>
<evidence type="ECO:0000313" key="2">
    <source>
        <dbReference type="Proteomes" id="UP000663844"/>
    </source>
</evidence>
<protein>
    <submittedName>
        <fullName evidence="1">Uncharacterized protein</fullName>
    </submittedName>
</protein>
<dbReference type="AlphaFoldDB" id="A0A820QPN1"/>